<gene>
    <name evidence="1" type="ORF">CEP51_015547</name>
</gene>
<organism evidence="1 2">
    <name type="scientific">Fusarium floridanum</name>
    <dbReference type="NCBI Taxonomy" id="1325733"/>
    <lineage>
        <taxon>Eukaryota</taxon>
        <taxon>Fungi</taxon>
        <taxon>Dikarya</taxon>
        <taxon>Ascomycota</taxon>
        <taxon>Pezizomycotina</taxon>
        <taxon>Sordariomycetes</taxon>
        <taxon>Hypocreomycetidae</taxon>
        <taxon>Hypocreales</taxon>
        <taxon>Nectriaceae</taxon>
        <taxon>Fusarium</taxon>
        <taxon>Fusarium solani species complex</taxon>
    </lineage>
</organism>
<evidence type="ECO:0000313" key="2">
    <source>
        <dbReference type="Proteomes" id="UP000287972"/>
    </source>
</evidence>
<accession>A0A428P7W2</accession>
<protein>
    <submittedName>
        <fullName evidence="1">Uncharacterized protein</fullName>
    </submittedName>
</protein>
<keyword evidence="2" id="KW-1185">Reference proteome</keyword>
<dbReference type="EMBL" id="NKCL01000856">
    <property type="protein sequence ID" value="RSL49097.1"/>
    <property type="molecule type" value="Genomic_DNA"/>
</dbReference>
<dbReference type="Proteomes" id="UP000287972">
    <property type="component" value="Unassembled WGS sequence"/>
</dbReference>
<evidence type="ECO:0000313" key="1">
    <source>
        <dbReference type="EMBL" id="RSL49097.1"/>
    </source>
</evidence>
<comment type="caution">
    <text evidence="1">The sequence shown here is derived from an EMBL/GenBank/DDBJ whole genome shotgun (WGS) entry which is preliminary data.</text>
</comment>
<sequence>MYLASGGAGDPNAEGRGTCRTYRQHVKLRHGWSCRSSPAKFLAMAPTIGDSTTAPGNPGNSVLMDS</sequence>
<name>A0A428P7W2_9HYPO</name>
<proteinExistence type="predicted"/>
<reference evidence="1 2" key="1">
    <citation type="submission" date="2017-06" db="EMBL/GenBank/DDBJ databases">
        <title>Comparative genomic analysis of Ambrosia Fusariam Clade fungi.</title>
        <authorList>
            <person name="Stajich J.E."/>
            <person name="Carrillo J."/>
            <person name="Kijimoto T."/>
            <person name="Eskalen A."/>
            <person name="O'Donnell K."/>
            <person name="Kasson M."/>
        </authorList>
    </citation>
    <scope>NUCLEOTIDE SEQUENCE [LARGE SCALE GENOMIC DNA]</scope>
    <source>
        <strain evidence="1 2">NRRL62606</strain>
    </source>
</reference>
<dbReference type="AlphaFoldDB" id="A0A428P7W2"/>